<dbReference type="GO" id="GO:0016787">
    <property type="term" value="F:hydrolase activity"/>
    <property type="evidence" value="ECO:0007669"/>
    <property type="project" value="UniProtKB-KW"/>
</dbReference>
<gene>
    <name evidence="7" type="ORF">SD10_18020</name>
</gene>
<dbReference type="GO" id="GO:0004540">
    <property type="term" value="F:RNA nuclease activity"/>
    <property type="evidence" value="ECO:0007669"/>
    <property type="project" value="InterPro"/>
</dbReference>
<evidence type="ECO:0000256" key="1">
    <source>
        <dbReference type="ARBA" id="ARBA00022553"/>
    </source>
</evidence>
<dbReference type="HOGENOM" id="CLU_142825_3_3_10"/>
<dbReference type="PANTHER" id="PTHR34139:SF1">
    <property type="entry name" value="RNASE MJ1380-RELATED"/>
    <property type="match status" value="1"/>
</dbReference>
<dbReference type="EMBL" id="CP010429">
    <property type="protein sequence ID" value="AKD56518.1"/>
    <property type="molecule type" value="Genomic_DNA"/>
</dbReference>
<evidence type="ECO:0000256" key="4">
    <source>
        <dbReference type="ARBA" id="ARBA00022741"/>
    </source>
</evidence>
<accession>A0A0E3ZXM7</accession>
<dbReference type="KEGG" id="srd:SD10_18020"/>
<dbReference type="Gene3D" id="1.20.120.580">
    <property type="entry name" value="bsu32300-like"/>
    <property type="match status" value="1"/>
</dbReference>
<organism evidence="7 8">
    <name type="scientific">Spirosoma radiotolerans</name>
    <dbReference type="NCBI Taxonomy" id="1379870"/>
    <lineage>
        <taxon>Bacteria</taxon>
        <taxon>Pseudomonadati</taxon>
        <taxon>Bacteroidota</taxon>
        <taxon>Cytophagia</taxon>
        <taxon>Cytophagales</taxon>
        <taxon>Cytophagaceae</taxon>
        <taxon>Spirosoma</taxon>
    </lineage>
</organism>
<evidence type="ECO:0000256" key="6">
    <source>
        <dbReference type="ARBA" id="ARBA00024207"/>
    </source>
</evidence>
<dbReference type="Pfam" id="PF01934">
    <property type="entry name" value="HepT-like"/>
    <property type="match status" value="1"/>
</dbReference>
<dbReference type="PATRIC" id="fig|1379870.5.peg.3897"/>
<evidence type="ECO:0000256" key="3">
    <source>
        <dbReference type="ARBA" id="ARBA00022722"/>
    </source>
</evidence>
<reference evidence="7 8" key="1">
    <citation type="journal article" date="2014" name="Curr. Microbiol.">
        <title>Spirosoma radiotolerans sp. nov., a gamma-radiation-resistant bacterium isolated from gamma ray-irradiated soil.</title>
        <authorList>
            <person name="Lee J.J."/>
            <person name="Srinivasan S."/>
            <person name="Lim S."/>
            <person name="Joe M."/>
            <person name="Im S."/>
            <person name="Bae S.I."/>
            <person name="Park K.R."/>
            <person name="Han J.H."/>
            <person name="Park S.H."/>
            <person name="Joo B.M."/>
            <person name="Park S.J."/>
            <person name="Kim M.K."/>
        </authorList>
    </citation>
    <scope>NUCLEOTIDE SEQUENCE [LARGE SCALE GENOMIC DNA]</scope>
    <source>
        <strain evidence="7 8">DG5A</strain>
    </source>
</reference>
<dbReference type="InterPro" id="IPR037038">
    <property type="entry name" value="HepT-like_sf"/>
</dbReference>
<evidence type="ECO:0000313" key="8">
    <source>
        <dbReference type="Proteomes" id="UP000033054"/>
    </source>
</evidence>
<keyword evidence="4" id="KW-0547">Nucleotide-binding</keyword>
<dbReference type="InterPro" id="IPR051813">
    <property type="entry name" value="HepT_RNase_toxin"/>
</dbReference>
<dbReference type="AlphaFoldDB" id="A0A0E3ZXM7"/>
<name>A0A0E3ZXM7_9BACT</name>
<dbReference type="InterPro" id="IPR008201">
    <property type="entry name" value="HepT-like"/>
</dbReference>
<protein>
    <recommendedName>
        <fullName evidence="9">DUF86 domain-containing protein</fullName>
    </recommendedName>
</protein>
<dbReference type="PANTHER" id="PTHR34139">
    <property type="entry name" value="UPF0331 PROTEIN MJ0127"/>
    <property type="match status" value="1"/>
</dbReference>
<dbReference type="GO" id="GO:0000166">
    <property type="term" value="F:nucleotide binding"/>
    <property type="evidence" value="ECO:0007669"/>
    <property type="project" value="UniProtKB-KW"/>
</dbReference>
<proteinExistence type="inferred from homology"/>
<keyword evidence="2" id="KW-1277">Toxin-antitoxin system</keyword>
<keyword evidence="8" id="KW-1185">Reference proteome</keyword>
<dbReference type="STRING" id="1379870.SD10_18020"/>
<evidence type="ECO:0000256" key="2">
    <source>
        <dbReference type="ARBA" id="ARBA00022649"/>
    </source>
</evidence>
<keyword evidence="3" id="KW-0540">Nuclease</keyword>
<dbReference type="Proteomes" id="UP000033054">
    <property type="component" value="Chromosome"/>
</dbReference>
<comment type="similarity">
    <text evidence="6">Belongs to the HepT RNase toxin family.</text>
</comment>
<evidence type="ECO:0000313" key="7">
    <source>
        <dbReference type="EMBL" id="AKD56518.1"/>
    </source>
</evidence>
<sequence>MSKRSLYILLTDMLEAVDTIQEYTNDLNYESFLNSKMVRDAVVRNVQVLGGAANRIPKPFRDQHATIEWLRIIRTRHILVHDYFGLDYKILWRIITVHLPPLQQSIKQILDIDPLEDADIDQI</sequence>
<dbReference type="GO" id="GO:0110001">
    <property type="term" value="C:toxin-antitoxin complex"/>
    <property type="evidence" value="ECO:0007669"/>
    <property type="project" value="InterPro"/>
</dbReference>
<evidence type="ECO:0008006" key="9">
    <source>
        <dbReference type="Google" id="ProtNLM"/>
    </source>
</evidence>
<evidence type="ECO:0000256" key="5">
    <source>
        <dbReference type="ARBA" id="ARBA00022801"/>
    </source>
</evidence>
<keyword evidence="5" id="KW-0378">Hydrolase</keyword>
<keyword evidence="1" id="KW-0597">Phosphoprotein</keyword>